<dbReference type="SMART" id="SM00066">
    <property type="entry name" value="GAL4"/>
    <property type="match status" value="1"/>
</dbReference>
<evidence type="ECO:0000256" key="1">
    <source>
        <dbReference type="ARBA" id="ARBA00004123"/>
    </source>
</evidence>
<dbReference type="InterPro" id="IPR007219">
    <property type="entry name" value="XnlR_reg_dom"/>
</dbReference>
<dbReference type="Gene3D" id="4.10.240.10">
    <property type="entry name" value="Zn(2)-C6 fungal-type DNA-binding domain"/>
    <property type="match status" value="1"/>
</dbReference>
<dbReference type="GO" id="GO:0006351">
    <property type="term" value="P:DNA-templated transcription"/>
    <property type="evidence" value="ECO:0007669"/>
    <property type="project" value="InterPro"/>
</dbReference>
<evidence type="ECO:0000256" key="2">
    <source>
        <dbReference type="ARBA" id="ARBA00022723"/>
    </source>
</evidence>
<evidence type="ECO:0000256" key="4">
    <source>
        <dbReference type="ARBA" id="ARBA00023163"/>
    </source>
</evidence>
<accession>A0A9P4QLI6</accession>
<dbReference type="SUPFAM" id="SSF57701">
    <property type="entry name" value="Zn2/Cys6 DNA-binding domain"/>
    <property type="match status" value="1"/>
</dbReference>
<evidence type="ECO:0000313" key="7">
    <source>
        <dbReference type="EMBL" id="KAF2727129.1"/>
    </source>
</evidence>
<dbReference type="Pfam" id="PF00172">
    <property type="entry name" value="Zn_clus"/>
    <property type="match status" value="1"/>
</dbReference>
<dbReference type="InterPro" id="IPR050815">
    <property type="entry name" value="TF_fung"/>
</dbReference>
<dbReference type="CDD" id="cd12148">
    <property type="entry name" value="fungal_TF_MHR"/>
    <property type="match status" value="1"/>
</dbReference>
<dbReference type="CDD" id="cd00067">
    <property type="entry name" value="GAL4"/>
    <property type="match status" value="1"/>
</dbReference>
<dbReference type="GO" id="GO:0003677">
    <property type="term" value="F:DNA binding"/>
    <property type="evidence" value="ECO:0007669"/>
    <property type="project" value="InterPro"/>
</dbReference>
<reference evidence="7" key="1">
    <citation type="journal article" date="2020" name="Stud. Mycol.">
        <title>101 Dothideomycetes genomes: a test case for predicting lifestyles and emergence of pathogens.</title>
        <authorList>
            <person name="Haridas S."/>
            <person name="Albert R."/>
            <person name="Binder M."/>
            <person name="Bloem J."/>
            <person name="Labutti K."/>
            <person name="Salamov A."/>
            <person name="Andreopoulos B."/>
            <person name="Baker S."/>
            <person name="Barry K."/>
            <person name="Bills G."/>
            <person name="Bluhm B."/>
            <person name="Cannon C."/>
            <person name="Castanera R."/>
            <person name="Culley D."/>
            <person name="Daum C."/>
            <person name="Ezra D."/>
            <person name="Gonzalez J."/>
            <person name="Henrissat B."/>
            <person name="Kuo A."/>
            <person name="Liang C."/>
            <person name="Lipzen A."/>
            <person name="Lutzoni F."/>
            <person name="Magnuson J."/>
            <person name="Mondo S."/>
            <person name="Nolan M."/>
            <person name="Ohm R."/>
            <person name="Pangilinan J."/>
            <person name="Park H.-J."/>
            <person name="Ramirez L."/>
            <person name="Alfaro M."/>
            <person name="Sun H."/>
            <person name="Tritt A."/>
            <person name="Yoshinaga Y."/>
            <person name="Zwiers L.-H."/>
            <person name="Turgeon B."/>
            <person name="Goodwin S."/>
            <person name="Spatafora J."/>
            <person name="Crous P."/>
            <person name="Grigoriev I."/>
        </authorList>
    </citation>
    <scope>NUCLEOTIDE SEQUENCE</scope>
    <source>
        <strain evidence="7">CBS 125425</strain>
    </source>
</reference>
<dbReference type="SMART" id="SM00906">
    <property type="entry name" value="Fungal_trans"/>
    <property type="match status" value="1"/>
</dbReference>
<sequence length="498" mass="54537">MSSTNSCIPCRTGKRRCDRAQPTCSTCARVGRICVYDEAFAGVSVAESSAAPLGQSTTLPFHTASPFATVSSGSTPRVATPLANFDAFQWSSTRQATVNTAVAVEVLRQFGSFDAISAVSNTYFSDAHPRLPIVSPVRFRERLVGISPASAADFAALGLAMKVVLQAPVEHVESMQTELYVMIKSVVSLLEATGYHSLETVQCMVLVAYYEFGHGLVANAALTVGSCARLARVIGLHKDGGSGGDRAIEEERRRTWWAVVGLDRYIGMSTLESFPSTPSFTSSSPIPIDDDLWAQNLLPSSPPHTVSTPCSPTIGTFARECQVAYIISSVIRHAFDPSNDEAFQAEESAQLEKTLMAFLPLLLEEEEKLSRFSVALGMCTSALFTLYDCRLKRSLAQRAETAARVNDLSAQYTEFLHRLLPETNSIGALQMSPYMPYCLYQCAVAQRRLADAGEGEYAKERYEWLVEVLGIFGKRWMVARRYLEMFGRDDAEIVVSVQ</sequence>
<keyword evidence="3" id="KW-0805">Transcription regulation</keyword>
<evidence type="ECO:0000259" key="6">
    <source>
        <dbReference type="PROSITE" id="PS50048"/>
    </source>
</evidence>
<keyword evidence="8" id="KW-1185">Reference proteome</keyword>
<dbReference type="PANTHER" id="PTHR47338:SF20">
    <property type="entry name" value="ZN(II)2CYS6 TRANSCRIPTION FACTOR (EUROFUNG)"/>
    <property type="match status" value="1"/>
</dbReference>
<proteinExistence type="predicted"/>
<keyword evidence="2" id="KW-0479">Metal-binding</keyword>
<protein>
    <recommendedName>
        <fullName evidence="6">Zn(2)-C6 fungal-type domain-containing protein</fullName>
    </recommendedName>
</protein>
<dbReference type="Proteomes" id="UP000799444">
    <property type="component" value="Unassembled WGS sequence"/>
</dbReference>
<dbReference type="AlphaFoldDB" id="A0A9P4QLI6"/>
<gene>
    <name evidence="7" type="ORF">EJ04DRAFT_506226</name>
</gene>
<keyword evidence="5" id="KW-0539">Nucleus</keyword>
<feature type="domain" description="Zn(2)-C6 fungal-type" evidence="6">
    <location>
        <begin position="6"/>
        <end position="36"/>
    </location>
</feature>
<dbReference type="InterPro" id="IPR001138">
    <property type="entry name" value="Zn2Cys6_DnaBD"/>
</dbReference>
<keyword evidence="4" id="KW-0804">Transcription</keyword>
<dbReference type="InterPro" id="IPR036864">
    <property type="entry name" value="Zn2-C6_fun-type_DNA-bd_sf"/>
</dbReference>
<dbReference type="GO" id="GO:0000981">
    <property type="term" value="F:DNA-binding transcription factor activity, RNA polymerase II-specific"/>
    <property type="evidence" value="ECO:0007669"/>
    <property type="project" value="InterPro"/>
</dbReference>
<evidence type="ECO:0000256" key="3">
    <source>
        <dbReference type="ARBA" id="ARBA00023015"/>
    </source>
</evidence>
<dbReference type="GO" id="GO:0008270">
    <property type="term" value="F:zinc ion binding"/>
    <property type="evidence" value="ECO:0007669"/>
    <property type="project" value="InterPro"/>
</dbReference>
<evidence type="ECO:0000313" key="8">
    <source>
        <dbReference type="Proteomes" id="UP000799444"/>
    </source>
</evidence>
<comment type="caution">
    <text evidence="7">The sequence shown here is derived from an EMBL/GenBank/DDBJ whole genome shotgun (WGS) entry which is preliminary data.</text>
</comment>
<dbReference type="OrthoDB" id="3862662at2759"/>
<dbReference type="PROSITE" id="PS50048">
    <property type="entry name" value="ZN2_CY6_FUNGAL_2"/>
    <property type="match status" value="1"/>
</dbReference>
<evidence type="ECO:0000256" key="5">
    <source>
        <dbReference type="ARBA" id="ARBA00023242"/>
    </source>
</evidence>
<dbReference type="GO" id="GO:0005634">
    <property type="term" value="C:nucleus"/>
    <property type="evidence" value="ECO:0007669"/>
    <property type="project" value="UniProtKB-SubCell"/>
</dbReference>
<dbReference type="PANTHER" id="PTHR47338">
    <property type="entry name" value="ZN(II)2CYS6 TRANSCRIPTION FACTOR (EUROFUNG)-RELATED"/>
    <property type="match status" value="1"/>
</dbReference>
<dbReference type="EMBL" id="ML996353">
    <property type="protein sequence ID" value="KAF2727129.1"/>
    <property type="molecule type" value="Genomic_DNA"/>
</dbReference>
<name>A0A9P4QLI6_9PLEO</name>
<organism evidence="7 8">
    <name type="scientific">Polyplosphaeria fusca</name>
    <dbReference type="NCBI Taxonomy" id="682080"/>
    <lineage>
        <taxon>Eukaryota</taxon>
        <taxon>Fungi</taxon>
        <taxon>Dikarya</taxon>
        <taxon>Ascomycota</taxon>
        <taxon>Pezizomycotina</taxon>
        <taxon>Dothideomycetes</taxon>
        <taxon>Pleosporomycetidae</taxon>
        <taxon>Pleosporales</taxon>
        <taxon>Tetraplosphaeriaceae</taxon>
        <taxon>Polyplosphaeria</taxon>
    </lineage>
</organism>
<dbReference type="PROSITE" id="PS00463">
    <property type="entry name" value="ZN2_CY6_FUNGAL_1"/>
    <property type="match status" value="1"/>
</dbReference>
<comment type="subcellular location">
    <subcellularLocation>
        <location evidence="1">Nucleus</location>
    </subcellularLocation>
</comment>
<dbReference type="Pfam" id="PF04082">
    <property type="entry name" value="Fungal_trans"/>
    <property type="match status" value="1"/>
</dbReference>